<evidence type="ECO:0000259" key="13">
    <source>
        <dbReference type="Pfam" id="PF03958"/>
    </source>
</evidence>
<gene>
    <name evidence="10 15" type="primary">sctC</name>
    <name evidence="15" type="ORF">K6K13_16300</name>
</gene>
<keyword evidence="16" id="KW-1185">Reference proteome</keyword>
<comment type="similarity">
    <text evidence="2 10">Belongs to the bacterial secretin family. T3SS SctC subfamily.</text>
</comment>
<dbReference type="InterPro" id="IPR050810">
    <property type="entry name" value="Bact_Secretion_Sys_Channel"/>
</dbReference>
<evidence type="ECO:0000256" key="2">
    <source>
        <dbReference type="ARBA" id="ARBA00007032"/>
    </source>
</evidence>
<dbReference type="Gene3D" id="3.30.1370.120">
    <property type="match status" value="2"/>
</dbReference>
<dbReference type="PANTHER" id="PTHR30332:SF5">
    <property type="entry name" value="SPI-1 TYPE 3 SECRETION SYSTEM SECRETIN"/>
    <property type="match status" value="1"/>
</dbReference>
<evidence type="ECO:0000256" key="11">
    <source>
        <dbReference type="RuleBase" id="RU004004"/>
    </source>
</evidence>
<dbReference type="PRINTS" id="PR01337">
    <property type="entry name" value="TYPE3OMGPROT"/>
</dbReference>
<sequence length="540" mass="59746">MPIQAFAETVNENNQSSRQGSGYMARQESVNGIFDAISAAMRKPVILSKLAARKKVTGEFDLSLPKDVLVSVSEQLGLIWYSDGQAIYVYDATEMRNAVIVLRNTSFSTVESFLKNSGLHDPRFPLRSDNRNDTFYVSGPPIYVDLITSTAKYLDQKNDTFDGRESIAVIQLHNTFVEDRSFKYRDEKIVIPGISTVINKIISSGPTAGRSMQVVPRKPVKSELDTSDLPQDLLDSYAHEDAMAAVNIAHTASEVSVIAEPGTNSILVRGSPQQVEYIRSLAKTLDVAKRHIELSVWIVDLQKEAFDNLGVQWSGNLNVGGNLGISLNGGTSTIDGASFMVTALALSEKKKANIVSRPMLLTQENIPAIFDNSRTFYASLVGERTAQLENVTYGTLVSVLPRFTANGEIEMMLNVEDGSQFDTTKTNDSTLPEVGRTNISTIARVPKGKSLLIGGYTHDERNTVEGKIPLLGDIPLLGKLFQYSRDRESSMVRVFLIQPREIDAPLSPDAHTMINNIRKDLGNDQLQNWMTNYLDSQKWR</sequence>
<dbReference type="NCBIfam" id="TIGR02516">
    <property type="entry name" value="type_III_yscC"/>
    <property type="match status" value="1"/>
</dbReference>
<dbReference type="HAMAP" id="MF_02219">
    <property type="entry name" value="Type_III_secretin"/>
    <property type="match status" value="1"/>
</dbReference>
<dbReference type="InterPro" id="IPR004846">
    <property type="entry name" value="T2SS/T3SS_dom"/>
</dbReference>
<evidence type="ECO:0000256" key="3">
    <source>
        <dbReference type="ARBA" id="ARBA00022448"/>
    </source>
</evidence>
<keyword evidence="6 10" id="KW-0811">Translocation</keyword>
<keyword evidence="4 10" id="KW-0732">Signal</keyword>
<name>A0ABX9ASA6_9ENTR</name>
<dbReference type="Pfam" id="PF03958">
    <property type="entry name" value="Secretin_N"/>
    <property type="match status" value="2"/>
</dbReference>
<dbReference type="PANTHER" id="PTHR30332">
    <property type="entry name" value="PROBABLE GENERAL SECRETION PATHWAY PROTEIN D"/>
    <property type="match status" value="1"/>
</dbReference>
<evidence type="ECO:0000313" key="16">
    <source>
        <dbReference type="Proteomes" id="UP000825886"/>
    </source>
</evidence>
<protein>
    <recommendedName>
        <fullName evidence="10">Type 3 secretion system secretin</fullName>
        <shortName evidence="10">T3SS secretin</shortName>
    </recommendedName>
</protein>
<feature type="domain" description="SPI-1 type 3 secretion system secretin N0" evidence="14">
    <location>
        <begin position="23"/>
        <end position="91"/>
    </location>
</feature>
<dbReference type="EMBL" id="CP081864">
    <property type="protein sequence ID" value="QZN98117.1"/>
    <property type="molecule type" value="Genomic_DNA"/>
</dbReference>
<dbReference type="InterPro" id="IPR049034">
    <property type="entry name" value="T3S_SPI-1_N0"/>
</dbReference>
<feature type="domain" description="NolW-like" evidence="13">
    <location>
        <begin position="98"/>
        <end position="156"/>
    </location>
</feature>
<dbReference type="Pfam" id="PF21304">
    <property type="entry name" value="T3S_SPI-1_N0"/>
    <property type="match status" value="1"/>
</dbReference>
<dbReference type="Pfam" id="PF00263">
    <property type="entry name" value="Secretin"/>
    <property type="match status" value="1"/>
</dbReference>
<keyword evidence="3 10" id="KW-0813">Transport</keyword>
<evidence type="ECO:0000256" key="1">
    <source>
        <dbReference type="ARBA" id="ARBA00004442"/>
    </source>
</evidence>
<comment type="function">
    <text evidence="10">Component of the type III secretion system (T3SS), also called injectisome, which is used to inject bacterial effector proteins into eukaryotic host cells. Forms a ring-shaped multimeric structure with an apparent central pore in the outer membrane.</text>
</comment>
<evidence type="ECO:0000256" key="4">
    <source>
        <dbReference type="ARBA" id="ARBA00022729"/>
    </source>
</evidence>
<reference evidence="15 16" key="1">
    <citation type="submission" date="2021-08" db="EMBL/GenBank/DDBJ databases">
        <title>Culture and genomic analysis of Symbiopectobacterium purcellii sp. nov. gen. nov., isolated from the leafhopper Empoasca decipiens.</title>
        <authorList>
            <person name="Nadal-Jimenez P."/>
            <person name="Siozios S."/>
            <person name="Halliday N."/>
            <person name="Camara M."/>
            <person name="Hurst G.D.D."/>
        </authorList>
    </citation>
    <scope>NUCLEOTIDE SEQUENCE [LARGE SCALE GENOMIC DNA]</scope>
    <source>
        <strain evidence="15 16">SyEd1</strain>
    </source>
</reference>
<evidence type="ECO:0000313" key="15">
    <source>
        <dbReference type="EMBL" id="QZN98117.1"/>
    </source>
</evidence>
<keyword evidence="8 10" id="KW-0472">Membrane</keyword>
<evidence type="ECO:0000256" key="8">
    <source>
        <dbReference type="ARBA" id="ARBA00023136"/>
    </source>
</evidence>
<proteinExistence type="inferred from homology"/>
<dbReference type="InterPro" id="IPR005644">
    <property type="entry name" value="NolW-like"/>
</dbReference>
<evidence type="ECO:0000256" key="6">
    <source>
        <dbReference type="ARBA" id="ARBA00023010"/>
    </source>
</evidence>
<dbReference type="InterPro" id="IPR003522">
    <property type="entry name" value="T3SS_OM_pore_YscC"/>
</dbReference>
<accession>A0ABX9ASA6</accession>
<dbReference type="InterPro" id="IPR038591">
    <property type="entry name" value="NolW-like_sf"/>
</dbReference>
<dbReference type="PROSITE" id="PS00875">
    <property type="entry name" value="T2SP_D"/>
    <property type="match status" value="1"/>
</dbReference>
<evidence type="ECO:0000256" key="7">
    <source>
        <dbReference type="ARBA" id="ARBA00023026"/>
    </source>
</evidence>
<evidence type="ECO:0000259" key="12">
    <source>
        <dbReference type="Pfam" id="PF00263"/>
    </source>
</evidence>
<keyword evidence="5 10" id="KW-0653">Protein transport</keyword>
<keyword evidence="7" id="KW-0843">Virulence</keyword>
<evidence type="ECO:0000256" key="5">
    <source>
        <dbReference type="ARBA" id="ARBA00022927"/>
    </source>
</evidence>
<dbReference type="Proteomes" id="UP000825886">
    <property type="component" value="Chromosome"/>
</dbReference>
<dbReference type="Gene3D" id="3.55.50.30">
    <property type="match status" value="1"/>
</dbReference>
<feature type="domain" description="NolW-like" evidence="13">
    <location>
        <begin position="168"/>
        <end position="290"/>
    </location>
</feature>
<evidence type="ECO:0000256" key="9">
    <source>
        <dbReference type="ARBA" id="ARBA00023237"/>
    </source>
</evidence>
<evidence type="ECO:0000256" key="10">
    <source>
        <dbReference type="HAMAP-Rule" id="MF_02219"/>
    </source>
</evidence>
<dbReference type="InterPro" id="IPR004845">
    <property type="entry name" value="T2SS_GspD_CS"/>
</dbReference>
<organism evidence="15 16">
    <name type="scientific">Symbiopectobacterium purcellii</name>
    <dbReference type="NCBI Taxonomy" id="2871826"/>
    <lineage>
        <taxon>Bacteria</taxon>
        <taxon>Pseudomonadati</taxon>
        <taxon>Pseudomonadota</taxon>
        <taxon>Gammaproteobacteria</taxon>
        <taxon>Enterobacterales</taxon>
        <taxon>Enterobacteriaceae</taxon>
    </lineage>
</organism>
<keyword evidence="9 10" id="KW-0998">Cell outer membrane</keyword>
<evidence type="ECO:0000259" key="14">
    <source>
        <dbReference type="Pfam" id="PF21304"/>
    </source>
</evidence>
<feature type="domain" description="Type II/III secretion system secretin-like" evidence="12">
    <location>
        <begin position="345"/>
        <end position="500"/>
    </location>
</feature>
<comment type="subunit">
    <text evidence="10">The core secretion machinery of the T3SS is composed of approximately 20 different proteins, including cytoplasmic components, a base, an export apparatus and a needle. This subunit is part of the base, which anchors the injectisome in the bacterial cell envelope. Forms a stable homooligomeric complex.</text>
</comment>
<comment type="subcellular location">
    <subcellularLocation>
        <location evidence="1 10 11">Cell outer membrane</location>
    </subcellularLocation>
</comment>